<keyword evidence="2" id="KW-1185">Reference proteome</keyword>
<protein>
    <submittedName>
        <fullName evidence="1">Uncharacterized protein</fullName>
    </submittedName>
</protein>
<comment type="caution">
    <text evidence="1">The sequence shown here is derived from an EMBL/GenBank/DDBJ whole genome shotgun (WGS) entry which is preliminary data.</text>
</comment>
<dbReference type="EMBL" id="LHQQ01000351">
    <property type="protein sequence ID" value="KOS37127.1"/>
    <property type="molecule type" value="Genomic_DNA"/>
</dbReference>
<dbReference type="Proteomes" id="UP000037696">
    <property type="component" value="Unassembled WGS sequence"/>
</dbReference>
<dbReference type="OrthoDB" id="4323953at2759"/>
<gene>
    <name evidence="1" type="ORF">ACN38_g12095</name>
</gene>
<dbReference type="AlphaFoldDB" id="A0A0M8NTS9"/>
<name>A0A0M8NTS9_9EURO</name>
<accession>A0A0M8NTS9</accession>
<proteinExistence type="predicted"/>
<evidence type="ECO:0000313" key="1">
    <source>
        <dbReference type="EMBL" id="KOS37127.1"/>
    </source>
</evidence>
<reference evidence="1 2" key="1">
    <citation type="submission" date="2015-08" db="EMBL/GenBank/DDBJ databases">
        <title>Genome sequencing of Penicillium nordicum.</title>
        <authorList>
            <person name="Nguyen H.D."/>
            <person name="Seifert K.A."/>
        </authorList>
    </citation>
    <scope>NUCLEOTIDE SEQUENCE [LARGE SCALE GENOMIC DNA]</scope>
    <source>
        <strain evidence="1 2">DAOMC 185683</strain>
    </source>
</reference>
<evidence type="ECO:0000313" key="2">
    <source>
        <dbReference type="Proteomes" id="UP000037696"/>
    </source>
</evidence>
<sequence length="412" mass="46867">MEEAMDQQLLPFVKYSDKDRIPDTPHLSLSIRGDSTVDVLADDLIYNVVFTITRAADDPYTRPCIIHWNPVEDACSQSGMILLYHGDESVEFREVDPEELPPKLLIPRQVTASDPYFKELVPGSRVFWKAPLPAVYFKNCGPEAAYLLLWPGSQIPLWDWGTLAEHSEHTLVPKSPPIILPGPSYESFATFNYESDPEYFEDPPPPSPRAISPSARIHGAPVFNVRISGPSTLSIKNQASSVPRYPLTVSVSYDAGEELPHSGRPITFRSFIFKQPDDHHEGYRLYREVNDRWTPYDWRTHQRGFITTEPATLNVGRNDNNNFRTLKPGESWSFTREVREFPKDAAPGDRFQYLFKGATLDWWNWGNLKDHEETVVWVPGWLVAKVQDPKDNDGRPTVVVPASNAVEFTLVD</sequence>
<organism evidence="1 2">
    <name type="scientific">Penicillium nordicum</name>
    <dbReference type="NCBI Taxonomy" id="229535"/>
    <lineage>
        <taxon>Eukaryota</taxon>
        <taxon>Fungi</taxon>
        <taxon>Dikarya</taxon>
        <taxon>Ascomycota</taxon>
        <taxon>Pezizomycotina</taxon>
        <taxon>Eurotiomycetes</taxon>
        <taxon>Eurotiomycetidae</taxon>
        <taxon>Eurotiales</taxon>
        <taxon>Aspergillaceae</taxon>
        <taxon>Penicillium</taxon>
    </lineage>
</organism>